<sequence>MGSSQETTVTTVSLSHSTTPRSDPPAVVSAATENDPTGALLDVLTRAVCTDSTSSPVISRPHCLRANAMRVCRNSHKTALSSSALRDDDDLSRFATHARPTPTKRGNTSVSTDSSPDGSLFVRRTRHYQPIHFCHARPANTREQLHARHAQARRSFPRNVGLHSSGEQTPLKRVKSLTHFTQTQSAPAITRDERAQLVPPTAKLDSRRQSLSSAILGTTRLPEIASASASGRICKSAPTVSVVMHHWDKRRTRPHRSYPSTTGSPAPNTANASPGQRQRRFLQPDDVGDLTEQYQISAPDAANEAFRSFLPTSRAEWCQSVQSSLFRQAELPTTRSDTVSGRDDTNGQRPNAPRIKSSTLSRPIPKARESILQT</sequence>
<keyword evidence="3" id="KW-1185">Reference proteome</keyword>
<feature type="region of interest" description="Disordered" evidence="1">
    <location>
        <begin position="1"/>
        <end position="32"/>
    </location>
</feature>
<feature type="region of interest" description="Disordered" evidence="1">
    <location>
        <begin position="245"/>
        <end position="278"/>
    </location>
</feature>
<organism evidence="2 3">
    <name type="scientific">Mycena chlorophos</name>
    <name type="common">Agaric fungus</name>
    <name type="synonym">Agaricus chlorophos</name>
    <dbReference type="NCBI Taxonomy" id="658473"/>
    <lineage>
        <taxon>Eukaryota</taxon>
        <taxon>Fungi</taxon>
        <taxon>Dikarya</taxon>
        <taxon>Basidiomycota</taxon>
        <taxon>Agaricomycotina</taxon>
        <taxon>Agaricomycetes</taxon>
        <taxon>Agaricomycetidae</taxon>
        <taxon>Agaricales</taxon>
        <taxon>Marasmiineae</taxon>
        <taxon>Mycenaceae</taxon>
        <taxon>Mycena</taxon>
    </lineage>
</organism>
<feature type="compositionally biased region" description="Basic residues" evidence="1">
    <location>
        <begin position="247"/>
        <end position="256"/>
    </location>
</feature>
<dbReference type="Proteomes" id="UP000815677">
    <property type="component" value="Unassembled WGS sequence"/>
</dbReference>
<feature type="compositionally biased region" description="Low complexity" evidence="1">
    <location>
        <begin position="7"/>
        <end position="19"/>
    </location>
</feature>
<proteinExistence type="predicted"/>
<gene>
    <name evidence="2" type="ORF">MCHLO_01982</name>
</gene>
<reference evidence="2" key="1">
    <citation type="submission" date="2014-09" db="EMBL/GenBank/DDBJ databases">
        <title>Genome sequence of the luminous mushroom Mycena chlorophos for searching fungal bioluminescence genes.</title>
        <authorList>
            <person name="Tanaka Y."/>
            <person name="Kasuga D."/>
            <person name="Oba Y."/>
            <person name="Hase S."/>
            <person name="Sato K."/>
            <person name="Oba Y."/>
            <person name="Sakakibara Y."/>
        </authorList>
    </citation>
    <scope>NUCLEOTIDE SEQUENCE</scope>
</reference>
<feature type="compositionally biased region" description="Polar residues" evidence="1">
    <location>
        <begin position="329"/>
        <end position="339"/>
    </location>
</feature>
<accession>A0ABQ0KZK6</accession>
<feature type="compositionally biased region" description="Polar residues" evidence="1">
    <location>
        <begin position="104"/>
        <end position="117"/>
    </location>
</feature>
<evidence type="ECO:0000313" key="2">
    <source>
        <dbReference type="EMBL" id="GAT44348.1"/>
    </source>
</evidence>
<feature type="region of interest" description="Disordered" evidence="1">
    <location>
        <begin position="91"/>
        <end position="120"/>
    </location>
</feature>
<name>A0ABQ0KZK6_MYCCL</name>
<evidence type="ECO:0000313" key="3">
    <source>
        <dbReference type="Proteomes" id="UP000815677"/>
    </source>
</evidence>
<evidence type="ECO:0000256" key="1">
    <source>
        <dbReference type="SAM" id="MobiDB-lite"/>
    </source>
</evidence>
<dbReference type="EMBL" id="DF839677">
    <property type="protein sequence ID" value="GAT44348.1"/>
    <property type="molecule type" value="Genomic_DNA"/>
</dbReference>
<feature type="compositionally biased region" description="Polar residues" evidence="1">
    <location>
        <begin position="258"/>
        <end position="276"/>
    </location>
</feature>
<protein>
    <submittedName>
        <fullName evidence="2">Uncharacterized protein</fullName>
    </submittedName>
</protein>
<feature type="region of interest" description="Disordered" evidence="1">
    <location>
        <begin position="329"/>
        <end position="374"/>
    </location>
</feature>